<dbReference type="PROSITE" id="PS00125">
    <property type="entry name" value="SER_THR_PHOSPHATASE"/>
    <property type="match status" value="1"/>
</dbReference>
<dbReference type="AlphaFoldDB" id="A0A4P9WGE7"/>
<dbReference type="Pfam" id="PF00149">
    <property type="entry name" value="Metallophos"/>
    <property type="match status" value="1"/>
</dbReference>
<dbReference type="InterPro" id="IPR006186">
    <property type="entry name" value="Ser/Thr-sp_prot-phosphatase"/>
</dbReference>
<evidence type="ECO:0000256" key="1">
    <source>
        <dbReference type="ARBA" id="ARBA00022723"/>
    </source>
</evidence>
<dbReference type="InterPro" id="IPR047129">
    <property type="entry name" value="PPA2-like"/>
</dbReference>
<dbReference type="EC" id="3.1.3.16" evidence="5"/>
<evidence type="ECO:0000313" key="8">
    <source>
        <dbReference type="Proteomes" id="UP000269721"/>
    </source>
</evidence>
<dbReference type="CDD" id="cd07415">
    <property type="entry name" value="MPP_PP2A_PP4_PP6"/>
    <property type="match status" value="1"/>
</dbReference>
<evidence type="ECO:0000313" key="7">
    <source>
        <dbReference type="EMBL" id="RKO90100.1"/>
    </source>
</evidence>
<dbReference type="Proteomes" id="UP000269721">
    <property type="component" value="Unassembled WGS sequence"/>
</dbReference>
<evidence type="ECO:0000256" key="4">
    <source>
        <dbReference type="ARBA" id="ARBA00048336"/>
    </source>
</evidence>
<dbReference type="GO" id="GO:0004722">
    <property type="term" value="F:protein serine/threonine phosphatase activity"/>
    <property type="evidence" value="ECO:0007669"/>
    <property type="project" value="UniProtKB-EC"/>
</dbReference>
<feature type="domain" description="Serine/threonine specific protein phosphatases" evidence="6">
    <location>
        <begin position="116"/>
        <end position="121"/>
    </location>
</feature>
<comment type="similarity">
    <text evidence="5">Belongs to the PPP phosphatase family.</text>
</comment>
<evidence type="ECO:0000256" key="2">
    <source>
        <dbReference type="ARBA" id="ARBA00022801"/>
    </source>
</evidence>
<dbReference type="EMBL" id="KZ995724">
    <property type="protein sequence ID" value="RKO90100.1"/>
    <property type="molecule type" value="Genomic_DNA"/>
</dbReference>
<dbReference type="GO" id="GO:0046872">
    <property type="term" value="F:metal ion binding"/>
    <property type="evidence" value="ECO:0007669"/>
    <property type="project" value="UniProtKB-KW"/>
</dbReference>
<name>A0A4P9WGE7_9FUNG</name>
<sequence>MTTVVANPTSDLDSWIALLMDSKCLHEKDVLKLCEMAREILTTEPTLIPVPTPTTICGDIHGQYHDLLELFRVGGPPPHTNYLFMGDFVDRGFHSVETISLLLALKVRYPQRVTLLRGNHESRGITQVYGFYDECARKYGGSQVWCVFMDVFDYLPLAGLVDGKIFCLHGGLSPSIQTLDEVRSLDRFQEPPHDGPMSDLLWSDPDEREGWHISPRGAGYYFGPDVSEEFMHTNGLDLISRAHQLVMEGFHWSHEGNVVTLFSAPNYCYRSGNRAAIMEVDDRFKSRM</sequence>
<gene>
    <name evidence="7" type="ORF">BDK51DRAFT_24078</name>
</gene>
<comment type="catalytic activity">
    <reaction evidence="4 5">
        <text>O-phospho-L-threonyl-[protein] + H2O = L-threonyl-[protein] + phosphate</text>
        <dbReference type="Rhea" id="RHEA:47004"/>
        <dbReference type="Rhea" id="RHEA-COMP:11060"/>
        <dbReference type="Rhea" id="RHEA-COMP:11605"/>
        <dbReference type="ChEBI" id="CHEBI:15377"/>
        <dbReference type="ChEBI" id="CHEBI:30013"/>
        <dbReference type="ChEBI" id="CHEBI:43474"/>
        <dbReference type="ChEBI" id="CHEBI:61977"/>
        <dbReference type="EC" id="3.1.3.16"/>
    </reaction>
</comment>
<keyword evidence="3" id="KW-0464">Manganese</keyword>
<dbReference type="PANTHER" id="PTHR45619">
    <property type="entry name" value="SERINE/THREONINE-PROTEIN PHOSPHATASE PP2A-RELATED"/>
    <property type="match status" value="1"/>
</dbReference>
<evidence type="ECO:0000256" key="5">
    <source>
        <dbReference type="RuleBase" id="RU004273"/>
    </source>
</evidence>
<organism evidence="7 8">
    <name type="scientific">Blyttiomyces helicus</name>
    <dbReference type="NCBI Taxonomy" id="388810"/>
    <lineage>
        <taxon>Eukaryota</taxon>
        <taxon>Fungi</taxon>
        <taxon>Fungi incertae sedis</taxon>
        <taxon>Chytridiomycota</taxon>
        <taxon>Chytridiomycota incertae sedis</taxon>
        <taxon>Chytridiomycetes</taxon>
        <taxon>Chytridiomycetes incertae sedis</taxon>
        <taxon>Blyttiomyces</taxon>
    </lineage>
</organism>
<dbReference type="Gene3D" id="3.60.21.10">
    <property type="match status" value="1"/>
</dbReference>
<dbReference type="OrthoDB" id="1930084at2759"/>
<protein>
    <recommendedName>
        <fullName evidence="5">Serine/threonine-protein phosphatase</fullName>
        <ecNumber evidence="5">3.1.3.16</ecNumber>
    </recommendedName>
</protein>
<dbReference type="SUPFAM" id="SSF56300">
    <property type="entry name" value="Metallo-dependent phosphatases"/>
    <property type="match status" value="1"/>
</dbReference>
<reference evidence="8" key="1">
    <citation type="journal article" date="2018" name="Nat. Microbiol.">
        <title>Leveraging single-cell genomics to expand the fungal tree of life.</title>
        <authorList>
            <person name="Ahrendt S.R."/>
            <person name="Quandt C.A."/>
            <person name="Ciobanu D."/>
            <person name="Clum A."/>
            <person name="Salamov A."/>
            <person name="Andreopoulos B."/>
            <person name="Cheng J.F."/>
            <person name="Woyke T."/>
            <person name="Pelin A."/>
            <person name="Henrissat B."/>
            <person name="Reynolds N.K."/>
            <person name="Benny G.L."/>
            <person name="Smith M.E."/>
            <person name="James T.Y."/>
            <person name="Grigoriev I.V."/>
        </authorList>
    </citation>
    <scope>NUCLEOTIDE SEQUENCE [LARGE SCALE GENOMIC DNA]</scope>
</reference>
<dbReference type="PRINTS" id="PR00114">
    <property type="entry name" value="STPHPHTASE"/>
</dbReference>
<dbReference type="SMART" id="SM00156">
    <property type="entry name" value="PP2Ac"/>
    <property type="match status" value="1"/>
</dbReference>
<dbReference type="InterPro" id="IPR004843">
    <property type="entry name" value="Calcineurin-like_PHP"/>
</dbReference>
<keyword evidence="2 5" id="KW-0378">Hydrolase</keyword>
<keyword evidence="8" id="KW-1185">Reference proteome</keyword>
<dbReference type="InterPro" id="IPR029052">
    <property type="entry name" value="Metallo-depent_PP-like"/>
</dbReference>
<keyword evidence="1" id="KW-0479">Metal-binding</keyword>
<evidence type="ECO:0000259" key="6">
    <source>
        <dbReference type="PROSITE" id="PS00125"/>
    </source>
</evidence>
<accession>A0A4P9WGE7</accession>
<proteinExistence type="inferred from homology"/>
<evidence type="ECO:0000256" key="3">
    <source>
        <dbReference type="ARBA" id="ARBA00023211"/>
    </source>
</evidence>